<dbReference type="InterPro" id="IPR036188">
    <property type="entry name" value="FAD/NAD-bd_sf"/>
</dbReference>
<dbReference type="Pfam" id="PF05834">
    <property type="entry name" value="Lycopene_cycl"/>
    <property type="match status" value="1"/>
</dbReference>
<dbReference type="AlphaFoldDB" id="A0A937DKA9"/>
<reference evidence="1" key="1">
    <citation type="submission" date="2021-01" db="EMBL/GenBank/DDBJ databases">
        <title>Marivirga sp. nov., isolated from intertidal surface sediments.</title>
        <authorList>
            <person name="Zhang M."/>
        </authorList>
    </citation>
    <scope>NUCLEOTIDE SEQUENCE</scope>
    <source>
        <strain evidence="1">SM1354</strain>
    </source>
</reference>
<gene>
    <name evidence="1" type="ORF">JKP34_11170</name>
</gene>
<dbReference type="Proteomes" id="UP000642920">
    <property type="component" value="Unassembled WGS sequence"/>
</dbReference>
<evidence type="ECO:0000313" key="1">
    <source>
        <dbReference type="EMBL" id="MBL0765814.1"/>
    </source>
</evidence>
<evidence type="ECO:0000313" key="2">
    <source>
        <dbReference type="Proteomes" id="UP000642920"/>
    </source>
</evidence>
<comment type="caution">
    <text evidence="1">The sequence shown here is derived from an EMBL/GenBank/DDBJ whole genome shotgun (WGS) entry which is preliminary data.</text>
</comment>
<proteinExistence type="predicted"/>
<dbReference type="SUPFAM" id="SSF51905">
    <property type="entry name" value="FAD/NAD(P)-binding domain"/>
    <property type="match status" value="1"/>
</dbReference>
<evidence type="ECO:0008006" key="3">
    <source>
        <dbReference type="Google" id="ProtNLM"/>
    </source>
</evidence>
<keyword evidence="2" id="KW-1185">Reference proteome</keyword>
<sequence>MKYSNIPINKKYDYIIGGAGLSGLTLALKLYESGLLEKHTLLLIDPSDKSENDRTWSFWNKKLPKLTYLPIKNSWDNALIKSNSHNRTEDLLPYTYYNIEGIDYYNYVKNKLKDVANIEWLKDTIIEDEPHKKEVFTSSASIAYTHYFFKSHFFSDELSTLLSDKDKSDFFLWQHFLGYKIRFKEDRFKPNQFTYMDMTIPQQQGGLSFMYVLPFSENTALVEYTLFSNKLLERTAYEEMLLSYIKTEFGDDYEIEAEEYNKIPMSTKIKIDRINNVIPIGTLGGVVKASTGYSFLRNLKHATHIVNQLKRGTDNFKYPISKRHQFYDKVLINVIASQKSEGLAVFNALYKNDLKLLFKFLDEETTIWEDLKIMRSVPTWPFIKGVWASLLD</sequence>
<name>A0A937DKA9_9BACT</name>
<dbReference type="EMBL" id="JAERQG010000002">
    <property type="protein sequence ID" value="MBL0765814.1"/>
    <property type="molecule type" value="Genomic_DNA"/>
</dbReference>
<organism evidence="1 2">
    <name type="scientific">Marivirga atlantica</name>
    <dbReference type="NCBI Taxonomy" id="1548457"/>
    <lineage>
        <taxon>Bacteria</taxon>
        <taxon>Pseudomonadati</taxon>
        <taxon>Bacteroidota</taxon>
        <taxon>Cytophagia</taxon>
        <taxon>Cytophagales</taxon>
        <taxon>Marivirgaceae</taxon>
        <taxon>Marivirga</taxon>
    </lineage>
</organism>
<protein>
    <recommendedName>
        <fullName evidence="3">Lycopene beta-cyclase</fullName>
    </recommendedName>
</protein>
<dbReference type="RefSeq" id="WP_201921141.1">
    <property type="nucleotide sequence ID" value="NZ_JAERQG010000002.1"/>
</dbReference>
<accession>A0A937DKA9</accession>